<evidence type="ECO:0000256" key="2">
    <source>
        <dbReference type="ARBA" id="ARBA00022597"/>
    </source>
</evidence>
<comment type="cofactor">
    <cofactor evidence="6">
        <name>Mg(2+)</name>
        <dbReference type="ChEBI" id="CHEBI:18420"/>
    </cofactor>
    <text evidence="6">Binds 1 Mg(2+) ion per trimer.</text>
</comment>
<dbReference type="AlphaFoldDB" id="A0AAW9JVL6"/>
<dbReference type="Pfam" id="PF02255">
    <property type="entry name" value="PTS_IIA"/>
    <property type="match status" value="1"/>
</dbReference>
<dbReference type="RefSeq" id="WP_016356659.1">
    <property type="nucleotide sequence ID" value="NZ_CBCPHT010000001.1"/>
</dbReference>
<name>A0AAW9JVL6_CARML</name>
<evidence type="ECO:0000256" key="4">
    <source>
        <dbReference type="ARBA" id="ARBA00022683"/>
    </source>
</evidence>
<keyword evidence="2" id="KW-0762">Sugar transport</keyword>
<protein>
    <submittedName>
        <fullName evidence="8">PTS lactose/cellobiose transporter subunit IIA</fullName>
    </submittedName>
</protein>
<dbReference type="InterPro" id="IPR003188">
    <property type="entry name" value="PTS_IIA_lac/cel"/>
</dbReference>
<dbReference type="EMBL" id="JAVBVO010000003">
    <property type="protein sequence ID" value="MDZ5759324.1"/>
    <property type="molecule type" value="Genomic_DNA"/>
</dbReference>
<dbReference type="Proteomes" id="UP001290462">
    <property type="component" value="Unassembled WGS sequence"/>
</dbReference>
<dbReference type="GO" id="GO:0009401">
    <property type="term" value="P:phosphoenolpyruvate-dependent sugar phosphotransferase system"/>
    <property type="evidence" value="ECO:0007669"/>
    <property type="project" value="UniProtKB-KW"/>
</dbReference>
<feature type="modified residue" description="Phosphohistidine; by HPr" evidence="7">
    <location>
        <position position="77"/>
    </location>
</feature>
<dbReference type="Gene3D" id="1.20.58.80">
    <property type="entry name" value="Phosphotransferase system, lactose/cellobiose-type IIA subunit"/>
    <property type="match status" value="1"/>
</dbReference>
<dbReference type="GO" id="GO:0016740">
    <property type="term" value="F:transferase activity"/>
    <property type="evidence" value="ECO:0007669"/>
    <property type="project" value="UniProtKB-KW"/>
</dbReference>
<evidence type="ECO:0000256" key="7">
    <source>
        <dbReference type="PROSITE-ProRule" id="PRU00418"/>
    </source>
</evidence>
<organism evidence="8 9">
    <name type="scientific">Carnobacterium maltaromaticum</name>
    <name type="common">Carnobacterium piscicola</name>
    <dbReference type="NCBI Taxonomy" id="2751"/>
    <lineage>
        <taxon>Bacteria</taxon>
        <taxon>Bacillati</taxon>
        <taxon>Bacillota</taxon>
        <taxon>Bacilli</taxon>
        <taxon>Lactobacillales</taxon>
        <taxon>Carnobacteriaceae</taxon>
        <taxon>Carnobacterium</taxon>
    </lineage>
</organism>
<reference evidence="8" key="1">
    <citation type="submission" date="2023-08" db="EMBL/GenBank/DDBJ databases">
        <title>Genomic characterization of piscicolin 126 produced by Carnobacterium maltaromaticum CM22 strain isolated from salmon (Salmo salar).</title>
        <authorList>
            <person name="Gonzalez-Gragera E."/>
            <person name="Garcia-Lopez J.D."/>
            <person name="Teso-Perez C."/>
            <person name="Gimenez-Hernandez I."/>
            <person name="Peralta-Sanchez J.M."/>
            <person name="Valdivia E."/>
            <person name="Montalban-Lopez M."/>
            <person name="Martin-Platero A.M."/>
            <person name="Banos A."/>
            <person name="Martinez-Bueno M."/>
        </authorList>
    </citation>
    <scope>NUCLEOTIDE SEQUENCE</scope>
    <source>
        <strain evidence="8">CM22</strain>
    </source>
</reference>
<dbReference type="PROSITE" id="PS51095">
    <property type="entry name" value="PTS_EIIA_TYPE_3"/>
    <property type="match status" value="1"/>
</dbReference>
<dbReference type="PIRSF" id="PIRSF000699">
    <property type="entry name" value="PTS_IILac_III"/>
    <property type="match status" value="1"/>
</dbReference>
<keyword evidence="6" id="KW-0479">Metal-binding</keyword>
<evidence type="ECO:0000256" key="1">
    <source>
        <dbReference type="ARBA" id="ARBA00022448"/>
    </source>
</evidence>
<evidence type="ECO:0000256" key="5">
    <source>
        <dbReference type="PIRSR" id="PIRSR000699-1"/>
    </source>
</evidence>
<keyword evidence="1" id="KW-0813">Transport</keyword>
<evidence type="ECO:0000313" key="8">
    <source>
        <dbReference type="EMBL" id="MDZ5759324.1"/>
    </source>
</evidence>
<keyword evidence="3" id="KW-0808">Transferase</keyword>
<evidence type="ECO:0000256" key="3">
    <source>
        <dbReference type="ARBA" id="ARBA00022679"/>
    </source>
</evidence>
<comment type="caution">
    <text evidence="8">The sequence shown here is derived from an EMBL/GenBank/DDBJ whole genome shotgun (WGS) entry which is preliminary data.</text>
</comment>
<keyword evidence="4" id="KW-0598">Phosphotransferase system</keyword>
<keyword evidence="6" id="KW-0460">Magnesium</keyword>
<dbReference type="PANTHER" id="PTHR34382:SF7">
    <property type="entry name" value="PTS SYSTEM N,N'-DIACETYLCHITOBIOSE-SPECIFIC EIIA COMPONENT"/>
    <property type="match status" value="1"/>
</dbReference>
<feature type="active site" description="Tele-phosphohistidine intermediate" evidence="5">
    <location>
        <position position="77"/>
    </location>
</feature>
<sequence length="105" mass="11913">MNDEMNQVAMQIILHAGNARQVIFEVFDEIGDEHFDHAKELLKEAKKEIVLAHKAQTETIQAEASGIHHDFSLLFAHAQDTLMTISSEWNIANKMVSLVEKLTKK</sequence>
<dbReference type="SUPFAM" id="SSF46973">
    <property type="entry name" value="Enzyme IIa from lactose specific PTS, IIa-lac"/>
    <property type="match status" value="1"/>
</dbReference>
<evidence type="ECO:0000313" key="9">
    <source>
        <dbReference type="Proteomes" id="UP001290462"/>
    </source>
</evidence>
<proteinExistence type="predicted"/>
<feature type="binding site" evidence="6">
    <location>
        <position position="80"/>
    </location>
    <ligand>
        <name>Mg(2+)</name>
        <dbReference type="ChEBI" id="CHEBI:18420"/>
        <note>ligand shared between all trimeric partners</note>
    </ligand>
</feature>
<gene>
    <name evidence="8" type="ORF">RAK27_11685</name>
</gene>
<evidence type="ECO:0000256" key="6">
    <source>
        <dbReference type="PIRSR" id="PIRSR000699-2"/>
    </source>
</evidence>
<dbReference type="PANTHER" id="PTHR34382">
    <property type="entry name" value="PTS SYSTEM N,N'-DIACETYLCHITOBIOSE-SPECIFIC EIIA COMPONENT"/>
    <property type="match status" value="1"/>
</dbReference>
<dbReference type="InterPro" id="IPR036542">
    <property type="entry name" value="PTS_IIA_lac/cel_sf"/>
</dbReference>
<dbReference type="GO" id="GO:0046872">
    <property type="term" value="F:metal ion binding"/>
    <property type="evidence" value="ECO:0007669"/>
    <property type="project" value="UniProtKB-KW"/>
</dbReference>
<accession>A0AAW9JVL6</accession>
<dbReference type="GeneID" id="83604751"/>